<evidence type="ECO:0000313" key="6">
    <source>
        <dbReference type="Proteomes" id="UP000030451"/>
    </source>
</evidence>
<dbReference type="GO" id="GO:0005524">
    <property type="term" value="F:ATP binding"/>
    <property type="evidence" value="ECO:0007669"/>
    <property type="project" value="UniProtKB-KW"/>
</dbReference>
<keyword evidence="3" id="KW-0067">ATP-binding</keyword>
<dbReference type="EMBL" id="JRWP01000018">
    <property type="protein sequence ID" value="KGY08841.1"/>
    <property type="molecule type" value="Genomic_DNA"/>
</dbReference>
<dbReference type="InterPro" id="IPR052708">
    <property type="entry name" value="PxpC"/>
</dbReference>
<dbReference type="PANTHER" id="PTHR43309">
    <property type="entry name" value="5-OXOPROLINASE SUBUNIT C"/>
    <property type="match status" value="1"/>
</dbReference>
<dbReference type="AlphaFoldDB" id="A0A0A5HZ87"/>
<dbReference type="InterPro" id="IPR029000">
    <property type="entry name" value="Cyclophilin-like_dom_sf"/>
</dbReference>
<dbReference type="OrthoDB" id="9768696at2"/>
<dbReference type="Gene3D" id="2.40.100.10">
    <property type="entry name" value="Cyclophilin-like"/>
    <property type="match status" value="1"/>
</dbReference>
<reference evidence="5 6" key="1">
    <citation type="submission" date="2014-10" db="EMBL/GenBank/DDBJ databases">
        <title>Genome sequencing of Vibrio sinaloensis T08.</title>
        <authorList>
            <person name="Chan K.-G."/>
            <person name="Mohamad N.I."/>
        </authorList>
    </citation>
    <scope>NUCLEOTIDE SEQUENCE [LARGE SCALE GENOMIC DNA]</scope>
    <source>
        <strain evidence="5 6">T08</strain>
    </source>
</reference>
<evidence type="ECO:0000259" key="4">
    <source>
        <dbReference type="SMART" id="SM00797"/>
    </source>
</evidence>
<dbReference type="GO" id="GO:0016787">
    <property type="term" value="F:hydrolase activity"/>
    <property type="evidence" value="ECO:0007669"/>
    <property type="project" value="UniProtKB-KW"/>
</dbReference>
<dbReference type="PANTHER" id="PTHR43309:SF4">
    <property type="entry name" value="CARBOXYLTRANSFERASE DOMAIN-CONTAINING PROTEIN"/>
    <property type="match status" value="1"/>
</dbReference>
<comment type="caution">
    <text evidence="5">The sequence shown here is derived from an EMBL/GenBank/DDBJ whole genome shotgun (WGS) entry which is preliminary data.</text>
</comment>
<dbReference type="RefSeq" id="WP_038190545.1">
    <property type="nucleotide sequence ID" value="NZ_JRWP01000018.1"/>
</dbReference>
<organism evidence="5 6">
    <name type="scientific">Photobacterium sp. (strain ATCC 43367)</name>
    <dbReference type="NCBI Taxonomy" id="379097"/>
    <lineage>
        <taxon>Bacteria</taxon>
        <taxon>Pseudomonadati</taxon>
        <taxon>Pseudomonadota</taxon>
        <taxon>Gammaproteobacteria</taxon>
        <taxon>Vibrionales</taxon>
        <taxon>Vibrionaceae</taxon>
        <taxon>Vibrio</taxon>
        <taxon>Vibrio oreintalis group</taxon>
    </lineage>
</organism>
<evidence type="ECO:0000313" key="5">
    <source>
        <dbReference type="EMBL" id="KGY08841.1"/>
    </source>
</evidence>
<feature type="domain" description="Carboxyltransferase" evidence="4">
    <location>
        <begin position="28"/>
        <end position="307"/>
    </location>
</feature>
<proteinExistence type="predicted"/>
<sequence length="310" mass="34311">MNVQESITVIKPGQQTLIQDFGRFGLAHFGIAQGGPLDDYAYSWANHLLGNTVNAATLEITLGQAEFEINHRCEMAIAGGDLNAQLDGTPLTNWSTFDAKPGQRLTFGLPKNGLRSYLAVKNGFIVDTQLGSCASVRRDKLGGLMNGAPLKAGDVLGIVPHLVSTKPIQMTFRYKPDYDRTLELRVIEGYQVNEFSSEQVELFFQQEFEVSQLIDRMGYRLTSGRIQSPNKEYLSEGIALGAIQVPPNGEPIILMNDRQTIGGYPKIGCVARIDLPRLAQAKPGQKVRFVRGDLLGLQDVWSQWARYFGY</sequence>
<dbReference type="Proteomes" id="UP000030451">
    <property type="component" value="Unassembled WGS sequence"/>
</dbReference>
<evidence type="ECO:0000256" key="3">
    <source>
        <dbReference type="ARBA" id="ARBA00022840"/>
    </source>
</evidence>
<dbReference type="NCBIfam" id="TIGR00724">
    <property type="entry name" value="urea_amlyse_rel"/>
    <property type="match status" value="1"/>
</dbReference>
<evidence type="ECO:0000256" key="2">
    <source>
        <dbReference type="ARBA" id="ARBA00022801"/>
    </source>
</evidence>
<keyword evidence="2 5" id="KW-0378">Hydrolase</keyword>
<dbReference type="InterPro" id="IPR003778">
    <property type="entry name" value="CT_A_B"/>
</dbReference>
<protein>
    <submittedName>
        <fullName evidence="5">Allophanate hydrolase</fullName>
    </submittedName>
</protein>
<dbReference type="SMART" id="SM00797">
    <property type="entry name" value="AHS2"/>
    <property type="match status" value="1"/>
</dbReference>
<evidence type="ECO:0000256" key="1">
    <source>
        <dbReference type="ARBA" id="ARBA00022741"/>
    </source>
</evidence>
<accession>A0A0A5HZ87</accession>
<dbReference type="SUPFAM" id="SSF50891">
    <property type="entry name" value="Cyclophilin-like"/>
    <property type="match status" value="1"/>
</dbReference>
<name>A0A0A5HZ87_PHOS4</name>
<dbReference type="STRING" id="379097.SE23_04425"/>
<gene>
    <name evidence="5" type="ORF">NM06_09890</name>
</gene>
<keyword evidence="1" id="KW-0547">Nucleotide-binding</keyword>
<dbReference type="Pfam" id="PF02626">
    <property type="entry name" value="CT_A_B"/>
    <property type="match status" value="1"/>
</dbReference>